<dbReference type="InterPro" id="IPR016680">
    <property type="entry name" value="NDUFA8"/>
</dbReference>
<evidence type="ECO:0000256" key="7">
    <source>
        <dbReference type="ARBA" id="ARBA00022982"/>
    </source>
</evidence>
<gene>
    <name evidence="10" type="ORF">WICANDRAFT_87411</name>
</gene>
<comment type="subcellular location">
    <subcellularLocation>
        <location evidence="2">Mitochondrion</location>
    </subcellularLocation>
</comment>
<protein>
    <recommendedName>
        <fullName evidence="12">NADH-ubiquinone oxidoreductase</fullName>
    </recommendedName>
</protein>
<evidence type="ECO:0000313" key="11">
    <source>
        <dbReference type="Proteomes" id="UP000094112"/>
    </source>
</evidence>
<evidence type="ECO:0000256" key="9">
    <source>
        <dbReference type="ARBA" id="ARBA00023157"/>
    </source>
</evidence>
<evidence type="ECO:0000256" key="2">
    <source>
        <dbReference type="ARBA" id="ARBA00004173"/>
    </source>
</evidence>
<evidence type="ECO:0000256" key="6">
    <source>
        <dbReference type="ARBA" id="ARBA00022737"/>
    </source>
</evidence>
<keyword evidence="4" id="KW-0813">Transport</keyword>
<dbReference type="PANTHER" id="PTHR13344">
    <property type="entry name" value="NADH-UBIQUINONE OXIDOREDUCTASE"/>
    <property type="match status" value="1"/>
</dbReference>
<dbReference type="EMBL" id="KV454208">
    <property type="protein sequence ID" value="ODQ62196.1"/>
    <property type="molecule type" value="Genomic_DNA"/>
</dbReference>
<proteinExistence type="inferred from homology"/>
<sequence length="171" mass="19445">MSNEREPRLNYKIYTDPTPLPSDIPPVDELGTTSAPLYSAAYFIGARCQPYNDDFMLCKEEAQGTGELDCLKEGRRVTRCAASVIKDLNAHCAESFKLHYECLNENNYRMSNCRKAETLFNNCVFENLKLKKEIPNAPEQIHLKQNTRFGPIFEDRPSAAAYDLAKKEGKI</sequence>
<evidence type="ECO:0000256" key="1">
    <source>
        <dbReference type="ARBA" id="ARBA00003195"/>
    </source>
</evidence>
<keyword evidence="8" id="KW-0496">Mitochondrion</keyword>
<evidence type="ECO:0000256" key="4">
    <source>
        <dbReference type="ARBA" id="ARBA00022448"/>
    </source>
</evidence>
<evidence type="ECO:0000256" key="8">
    <source>
        <dbReference type="ARBA" id="ARBA00023128"/>
    </source>
</evidence>
<keyword evidence="11" id="KW-1185">Reference proteome</keyword>
<dbReference type="Proteomes" id="UP000094112">
    <property type="component" value="Unassembled WGS sequence"/>
</dbReference>
<accession>A0A1E3P9V3</accession>
<dbReference type="PANTHER" id="PTHR13344:SF0">
    <property type="entry name" value="NADH DEHYDROGENASE [UBIQUINONE] 1 ALPHA SUBCOMPLEX SUBUNIT 8"/>
    <property type="match status" value="1"/>
</dbReference>
<evidence type="ECO:0000256" key="5">
    <source>
        <dbReference type="ARBA" id="ARBA00022660"/>
    </source>
</evidence>
<keyword evidence="5" id="KW-0679">Respiratory chain</keyword>
<dbReference type="AlphaFoldDB" id="A0A1E3P9V3"/>
<keyword evidence="7" id="KW-0249">Electron transport</keyword>
<keyword evidence="6" id="KW-0677">Repeat</keyword>
<dbReference type="PROSITE" id="PS51808">
    <property type="entry name" value="CHCH"/>
    <property type="match status" value="2"/>
</dbReference>
<dbReference type="GeneID" id="30203357"/>
<organism evidence="10 11">
    <name type="scientific">Wickerhamomyces anomalus (strain ATCC 58044 / CBS 1984 / NCYC 433 / NRRL Y-366-8)</name>
    <name type="common">Yeast</name>
    <name type="synonym">Hansenula anomala</name>
    <dbReference type="NCBI Taxonomy" id="683960"/>
    <lineage>
        <taxon>Eukaryota</taxon>
        <taxon>Fungi</taxon>
        <taxon>Dikarya</taxon>
        <taxon>Ascomycota</taxon>
        <taxon>Saccharomycotina</taxon>
        <taxon>Saccharomycetes</taxon>
        <taxon>Phaffomycetales</taxon>
        <taxon>Wickerhamomycetaceae</taxon>
        <taxon>Wickerhamomyces</taxon>
    </lineage>
</organism>
<comment type="function">
    <text evidence="1">Accessory subunit of the mitochondrial membrane respiratory chain NADH dehydrogenase (Complex I), that is believed not to be involved in catalysis. Complex I functions in the transfer of electrons from NADH to the respiratory chain. The immediate electron acceptor for the enzyme is believed to be ubiquinone.</text>
</comment>
<keyword evidence="9" id="KW-1015">Disulfide bond</keyword>
<evidence type="ECO:0000313" key="10">
    <source>
        <dbReference type="EMBL" id="ODQ62196.1"/>
    </source>
</evidence>
<name>A0A1E3P9V3_WICAA</name>
<evidence type="ECO:0000256" key="3">
    <source>
        <dbReference type="ARBA" id="ARBA00010705"/>
    </source>
</evidence>
<evidence type="ECO:0008006" key="12">
    <source>
        <dbReference type="Google" id="ProtNLM"/>
    </source>
</evidence>
<dbReference type="OrthoDB" id="276296at2759"/>
<dbReference type="STRING" id="683960.A0A1E3P9V3"/>
<dbReference type="GO" id="GO:0005739">
    <property type="term" value="C:mitochondrion"/>
    <property type="evidence" value="ECO:0007669"/>
    <property type="project" value="UniProtKB-SubCell"/>
</dbReference>
<comment type="similarity">
    <text evidence="3">Belongs to the complex I NDUFA8 subunit family.</text>
</comment>
<dbReference type="GO" id="GO:0006120">
    <property type="term" value="P:mitochondrial electron transport, NADH to ubiquinone"/>
    <property type="evidence" value="ECO:0007669"/>
    <property type="project" value="InterPro"/>
</dbReference>
<reference evidence="10 11" key="1">
    <citation type="journal article" date="2016" name="Proc. Natl. Acad. Sci. U.S.A.">
        <title>Comparative genomics of biotechnologically important yeasts.</title>
        <authorList>
            <person name="Riley R."/>
            <person name="Haridas S."/>
            <person name="Wolfe K.H."/>
            <person name="Lopes M.R."/>
            <person name="Hittinger C.T."/>
            <person name="Goeker M."/>
            <person name="Salamov A.A."/>
            <person name="Wisecaver J.H."/>
            <person name="Long T.M."/>
            <person name="Calvey C.H."/>
            <person name="Aerts A.L."/>
            <person name="Barry K.W."/>
            <person name="Choi C."/>
            <person name="Clum A."/>
            <person name="Coughlan A.Y."/>
            <person name="Deshpande S."/>
            <person name="Douglass A.P."/>
            <person name="Hanson S.J."/>
            <person name="Klenk H.-P."/>
            <person name="LaButti K.M."/>
            <person name="Lapidus A."/>
            <person name="Lindquist E.A."/>
            <person name="Lipzen A.M."/>
            <person name="Meier-Kolthoff J.P."/>
            <person name="Ohm R.A."/>
            <person name="Otillar R.P."/>
            <person name="Pangilinan J.L."/>
            <person name="Peng Y."/>
            <person name="Rokas A."/>
            <person name="Rosa C.A."/>
            <person name="Scheuner C."/>
            <person name="Sibirny A.A."/>
            <person name="Slot J.C."/>
            <person name="Stielow J.B."/>
            <person name="Sun H."/>
            <person name="Kurtzman C.P."/>
            <person name="Blackwell M."/>
            <person name="Grigoriev I.V."/>
            <person name="Jeffries T.W."/>
        </authorList>
    </citation>
    <scope>NUCLEOTIDE SEQUENCE [LARGE SCALE GENOMIC DNA]</scope>
    <source>
        <strain evidence="11">ATCC 58044 / CBS 1984 / NCYC 433 / NRRL Y-366-8</strain>
    </source>
</reference>
<dbReference type="RefSeq" id="XP_019041403.1">
    <property type="nucleotide sequence ID" value="XM_019186111.1"/>
</dbReference>